<accession>A0A371CWA2</accession>
<dbReference type="GO" id="GO:0005506">
    <property type="term" value="F:iron ion binding"/>
    <property type="evidence" value="ECO:0007669"/>
    <property type="project" value="InterPro"/>
</dbReference>
<comment type="cofactor">
    <cofactor evidence="1">
        <name>heme</name>
        <dbReference type="ChEBI" id="CHEBI:30413"/>
    </cofactor>
</comment>
<reference evidence="12 13" key="1">
    <citation type="journal article" date="2018" name="Biotechnol. Biofuels">
        <title>Integrative visual omics of the white-rot fungus Polyporus brumalis exposes the biotechnological potential of its oxidative enzymes for delignifying raw plant biomass.</title>
        <authorList>
            <person name="Miyauchi S."/>
            <person name="Rancon A."/>
            <person name="Drula E."/>
            <person name="Hage H."/>
            <person name="Chaduli D."/>
            <person name="Favel A."/>
            <person name="Grisel S."/>
            <person name="Henrissat B."/>
            <person name="Herpoel-Gimbert I."/>
            <person name="Ruiz-Duenas F.J."/>
            <person name="Chevret D."/>
            <person name="Hainaut M."/>
            <person name="Lin J."/>
            <person name="Wang M."/>
            <person name="Pangilinan J."/>
            <person name="Lipzen A."/>
            <person name="Lesage-Meessen L."/>
            <person name="Navarro D."/>
            <person name="Riley R."/>
            <person name="Grigoriev I.V."/>
            <person name="Zhou S."/>
            <person name="Raouche S."/>
            <person name="Rosso M.N."/>
        </authorList>
    </citation>
    <scope>NUCLEOTIDE SEQUENCE [LARGE SCALE GENOMIC DNA]</scope>
    <source>
        <strain evidence="12 13">BRFM 1820</strain>
    </source>
</reference>
<dbReference type="GO" id="GO:0004497">
    <property type="term" value="F:monooxygenase activity"/>
    <property type="evidence" value="ECO:0007669"/>
    <property type="project" value="UniProtKB-KW"/>
</dbReference>
<evidence type="ECO:0000313" key="13">
    <source>
        <dbReference type="Proteomes" id="UP000256964"/>
    </source>
</evidence>
<evidence type="ECO:0000256" key="2">
    <source>
        <dbReference type="ARBA" id="ARBA00004167"/>
    </source>
</evidence>
<organism evidence="12 13">
    <name type="scientific">Lentinus brumalis</name>
    <dbReference type="NCBI Taxonomy" id="2498619"/>
    <lineage>
        <taxon>Eukaryota</taxon>
        <taxon>Fungi</taxon>
        <taxon>Dikarya</taxon>
        <taxon>Basidiomycota</taxon>
        <taxon>Agaricomycotina</taxon>
        <taxon>Agaricomycetes</taxon>
        <taxon>Polyporales</taxon>
        <taxon>Polyporaceae</taxon>
        <taxon>Lentinus</taxon>
    </lineage>
</organism>
<evidence type="ECO:0000256" key="3">
    <source>
        <dbReference type="ARBA" id="ARBA00010617"/>
    </source>
</evidence>
<keyword evidence="13" id="KW-1185">Reference proteome</keyword>
<dbReference type="GO" id="GO:0016705">
    <property type="term" value="F:oxidoreductase activity, acting on paired donors, with incorporation or reduction of molecular oxygen"/>
    <property type="evidence" value="ECO:0007669"/>
    <property type="project" value="InterPro"/>
</dbReference>
<dbReference type="PANTHER" id="PTHR46300:SF7">
    <property type="entry name" value="P450, PUTATIVE (EUROFUNG)-RELATED"/>
    <property type="match status" value="1"/>
</dbReference>
<dbReference type="SUPFAM" id="SSF48264">
    <property type="entry name" value="Cytochrome P450"/>
    <property type="match status" value="1"/>
</dbReference>
<evidence type="ECO:0000256" key="4">
    <source>
        <dbReference type="ARBA" id="ARBA00022617"/>
    </source>
</evidence>
<evidence type="ECO:0000256" key="11">
    <source>
        <dbReference type="ARBA" id="ARBA00023136"/>
    </source>
</evidence>
<dbReference type="InterPro" id="IPR050364">
    <property type="entry name" value="Cytochrome_P450_fung"/>
</dbReference>
<keyword evidence="5" id="KW-0812">Transmembrane</keyword>
<evidence type="ECO:0000256" key="7">
    <source>
        <dbReference type="ARBA" id="ARBA00022989"/>
    </source>
</evidence>
<dbReference type="InterPro" id="IPR036396">
    <property type="entry name" value="Cyt_P450_sf"/>
</dbReference>
<dbReference type="EMBL" id="KZ857448">
    <property type="protein sequence ID" value="RDX44537.1"/>
    <property type="molecule type" value="Genomic_DNA"/>
</dbReference>
<dbReference type="Gene3D" id="1.10.630.10">
    <property type="entry name" value="Cytochrome P450"/>
    <property type="match status" value="1"/>
</dbReference>
<evidence type="ECO:0000256" key="5">
    <source>
        <dbReference type="ARBA" id="ARBA00022692"/>
    </source>
</evidence>
<evidence type="ECO:0000256" key="10">
    <source>
        <dbReference type="ARBA" id="ARBA00023033"/>
    </source>
</evidence>
<dbReference type="PANTHER" id="PTHR46300">
    <property type="entry name" value="P450, PUTATIVE (EUROFUNG)-RELATED-RELATED"/>
    <property type="match status" value="1"/>
</dbReference>
<keyword evidence="8" id="KW-0560">Oxidoreductase</keyword>
<sequence>MIVLGTHEAAVELLEKRSSIYSDRNMTPTAELAGFDWLIGMMRYGARWRKLRGVFHRCMNPNAIVQYRPIQETEIKKYLLRLVEDPVKFYEHGRHLIGAIIIRVSYGLEVIGGNDKYIELAEDTMECFNTVFQPGRYLVQTFPSLRNVPS</sequence>
<evidence type="ECO:0000313" key="12">
    <source>
        <dbReference type="EMBL" id="RDX44537.1"/>
    </source>
</evidence>
<name>A0A371CWA2_9APHY</name>
<dbReference type="GO" id="GO:0020037">
    <property type="term" value="F:heme binding"/>
    <property type="evidence" value="ECO:0007669"/>
    <property type="project" value="InterPro"/>
</dbReference>
<dbReference type="Proteomes" id="UP000256964">
    <property type="component" value="Unassembled WGS sequence"/>
</dbReference>
<keyword evidence="7" id="KW-1133">Transmembrane helix</keyword>
<evidence type="ECO:0000256" key="1">
    <source>
        <dbReference type="ARBA" id="ARBA00001971"/>
    </source>
</evidence>
<keyword evidence="4" id="KW-0349">Heme</keyword>
<evidence type="ECO:0000256" key="6">
    <source>
        <dbReference type="ARBA" id="ARBA00022723"/>
    </source>
</evidence>
<comment type="subcellular location">
    <subcellularLocation>
        <location evidence="2">Membrane</location>
        <topology evidence="2">Single-pass membrane protein</topology>
    </subcellularLocation>
</comment>
<gene>
    <name evidence="12" type="ORF">OH76DRAFT_1090083</name>
</gene>
<dbReference type="STRING" id="139420.A0A371CWA2"/>
<protein>
    <submittedName>
        <fullName evidence="12">Cytochrome P450</fullName>
    </submittedName>
</protein>
<keyword evidence="10" id="KW-0503">Monooxygenase</keyword>
<evidence type="ECO:0000256" key="9">
    <source>
        <dbReference type="ARBA" id="ARBA00023004"/>
    </source>
</evidence>
<keyword evidence="9" id="KW-0408">Iron</keyword>
<evidence type="ECO:0000256" key="8">
    <source>
        <dbReference type="ARBA" id="ARBA00023002"/>
    </source>
</evidence>
<dbReference type="GO" id="GO:0016020">
    <property type="term" value="C:membrane"/>
    <property type="evidence" value="ECO:0007669"/>
    <property type="project" value="UniProtKB-SubCell"/>
</dbReference>
<dbReference type="AlphaFoldDB" id="A0A371CWA2"/>
<comment type="similarity">
    <text evidence="3">Belongs to the cytochrome P450 family.</text>
</comment>
<dbReference type="OrthoDB" id="2789670at2759"/>
<keyword evidence="6" id="KW-0479">Metal-binding</keyword>
<proteinExistence type="inferred from homology"/>
<keyword evidence="11" id="KW-0472">Membrane</keyword>